<feature type="compositionally biased region" description="Low complexity" evidence="1">
    <location>
        <begin position="59"/>
        <end position="87"/>
    </location>
</feature>
<evidence type="ECO:0000313" key="3">
    <source>
        <dbReference type="Proteomes" id="UP000007148"/>
    </source>
</evidence>
<keyword evidence="3" id="KW-1185">Reference proteome</keyword>
<reference evidence="2 3" key="1">
    <citation type="journal article" date="2011" name="PLoS Pathog.">
        <title>Endophytic Life Strategies Decoded by Genome and Transcriptome Analyses of the Mutualistic Root Symbiont Piriformospora indica.</title>
        <authorList>
            <person name="Zuccaro A."/>
            <person name="Lahrmann U."/>
            <person name="Guldener U."/>
            <person name="Langen G."/>
            <person name="Pfiffi S."/>
            <person name="Biedenkopf D."/>
            <person name="Wong P."/>
            <person name="Samans B."/>
            <person name="Grimm C."/>
            <person name="Basiewicz M."/>
            <person name="Murat C."/>
            <person name="Martin F."/>
            <person name="Kogel K.H."/>
        </authorList>
    </citation>
    <scope>NUCLEOTIDE SEQUENCE [LARGE SCALE GENOMIC DNA]</scope>
    <source>
        <strain evidence="2 3">DSM 11827</strain>
    </source>
</reference>
<comment type="caution">
    <text evidence="2">The sequence shown here is derived from an EMBL/GenBank/DDBJ whole genome shotgun (WGS) entry which is preliminary data.</text>
</comment>
<accession>G4TGH3</accession>
<dbReference type="OrthoDB" id="3349961at2759"/>
<dbReference type="Proteomes" id="UP000007148">
    <property type="component" value="Unassembled WGS sequence"/>
</dbReference>
<sequence length="300" mass="32929">MFHQEPLKWDVVDSYCVEPVRVVVEDEGATIVRMASSEIVGNYVFDMAPAPAHSQPAGPARRSSGSSSKHQPSPPSSRRGSIPQSSRTQDGSRAPLRHQNADSRAVPQDGAPQLQRTTSPEATLPPSDAEHYTRHSEGHTHATGDHASTSHVKSNSPKLTRLSSALSFFRTNRRSSTPSTDSDHESHSGTSDGESDSSMRSWTNQLRIRSRAPQAVAPPPRPAYKKSDLKKALIFARGEIVKQVEASGKNALIVEGWAVTVLRQGSRYRLQIEYTARPAVVSYPDQPRLRRPPYLEVIDS</sequence>
<evidence type="ECO:0000256" key="1">
    <source>
        <dbReference type="SAM" id="MobiDB-lite"/>
    </source>
</evidence>
<feature type="compositionally biased region" description="Polar residues" evidence="1">
    <location>
        <begin position="188"/>
        <end position="201"/>
    </location>
</feature>
<name>G4TGH3_SERID</name>
<dbReference type="InParanoid" id="G4TGH3"/>
<feature type="region of interest" description="Disordered" evidence="1">
    <location>
        <begin position="51"/>
        <end position="201"/>
    </location>
</feature>
<gene>
    <name evidence="2" type="ORF">PIIN_04359</name>
</gene>
<dbReference type="HOGENOM" id="CLU_1042676_0_0_1"/>
<feature type="compositionally biased region" description="Polar residues" evidence="1">
    <location>
        <begin position="146"/>
        <end position="180"/>
    </location>
</feature>
<dbReference type="EMBL" id="CAFZ01000082">
    <property type="protein sequence ID" value="CCA70420.1"/>
    <property type="molecule type" value="Genomic_DNA"/>
</dbReference>
<proteinExistence type="predicted"/>
<organism evidence="2 3">
    <name type="scientific">Serendipita indica (strain DSM 11827)</name>
    <name type="common">Root endophyte fungus</name>
    <name type="synonym">Piriformospora indica</name>
    <dbReference type="NCBI Taxonomy" id="1109443"/>
    <lineage>
        <taxon>Eukaryota</taxon>
        <taxon>Fungi</taxon>
        <taxon>Dikarya</taxon>
        <taxon>Basidiomycota</taxon>
        <taxon>Agaricomycotina</taxon>
        <taxon>Agaricomycetes</taxon>
        <taxon>Sebacinales</taxon>
        <taxon>Serendipitaceae</taxon>
        <taxon>Serendipita</taxon>
    </lineage>
</organism>
<protein>
    <submittedName>
        <fullName evidence="2">Uncharacterized protein</fullName>
    </submittedName>
</protein>
<evidence type="ECO:0000313" key="2">
    <source>
        <dbReference type="EMBL" id="CCA70420.1"/>
    </source>
</evidence>
<dbReference type="AlphaFoldDB" id="G4TGH3"/>
<feature type="compositionally biased region" description="Basic and acidic residues" evidence="1">
    <location>
        <begin position="128"/>
        <end position="144"/>
    </location>
</feature>